<proteinExistence type="predicted"/>
<accession>A0A3M7QUW2</accession>
<name>A0A3M7QUW2_BRAPC</name>
<evidence type="ECO:0000313" key="2">
    <source>
        <dbReference type="Proteomes" id="UP000276133"/>
    </source>
</evidence>
<gene>
    <name evidence="1" type="ORF">BpHYR1_007508</name>
</gene>
<organism evidence="1 2">
    <name type="scientific">Brachionus plicatilis</name>
    <name type="common">Marine rotifer</name>
    <name type="synonym">Brachionus muelleri</name>
    <dbReference type="NCBI Taxonomy" id="10195"/>
    <lineage>
        <taxon>Eukaryota</taxon>
        <taxon>Metazoa</taxon>
        <taxon>Spiralia</taxon>
        <taxon>Gnathifera</taxon>
        <taxon>Rotifera</taxon>
        <taxon>Eurotatoria</taxon>
        <taxon>Monogononta</taxon>
        <taxon>Pseudotrocha</taxon>
        <taxon>Ploima</taxon>
        <taxon>Brachionidae</taxon>
        <taxon>Brachionus</taxon>
    </lineage>
</organism>
<sequence length="74" mass="8505">MNKCVYENGIFCSKIIRNYYVQLFEVICGQNAGIGIRFKYNGTNKIFILAKIVKLKISAQQTAEYVLTFSNSER</sequence>
<dbReference type="Proteomes" id="UP000276133">
    <property type="component" value="Unassembled WGS sequence"/>
</dbReference>
<protein>
    <submittedName>
        <fullName evidence="1">Uncharacterized protein</fullName>
    </submittedName>
</protein>
<reference evidence="1 2" key="1">
    <citation type="journal article" date="2018" name="Sci. Rep.">
        <title>Genomic signatures of local adaptation to the degree of environmental predictability in rotifers.</title>
        <authorList>
            <person name="Franch-Gras L."/>
            <person name="Hahn C."/>
            <person name="Garcia-Roger E.M."/>
            <person name="Carmona M.J."/>
            <person name="Serra M."/>
            <person name="Gomez A."/>
        </authorList>
    </citation>
    <scope>NUCLEOTIDE SEQUENCE [LARGE SCALE GENOMIC DNA]</scope>
    <source>
        <strain evidence="1">HYR1</strain>
    </source>
</reference>
<evidence type="ECO:0000313" key="1">
    <source>
        <dbReference type="EMBL" id="RNA15207.1"/>
    </source>
</evidence>
<keyword evidence="2" id="KW-1185">Reference proteome</keyword>
<dbReference type="EMBL" id="REGN01005010">
    <property type="protein sequence ID" value="RNA15207.1"/>
    <property type="molecule type" value="Genomic_DNA"/>
</dbReference>
<dbReference type="AlphaFoldDB" id="A0A3M7QUW2"/>
<comment type="caution">
    <text evidence="1">The sequence shown here is derived from an EMBL/GenBank/DDBJ whole genome shotgun (WGS) entry which is preliminary data.</text>
</comment>